<evidence type="ECO:0000313" key="4">
    <source>
        <dbReference type="EMBL" id="TNJ37817.1"/>
    </source>
</evidence>
<feature type="region of interest" description="Disordered" evidence="2">
    <location>
        <begin position="81"/>
        <end position="101"/>
    </location>
</feature>
<dbReference type="GO" id="GO:0005829">
    <property type="term" value="C:cytosol"/>
    <property type="evidence" value="ECO:0007669"/>
    <property type="project" value="TreeGrafter"/>
</dbReference>
<comment type="similarity">
    <text evidence="1">Belongs to the UPF0045 family.</text>
</comment>
<keyword evidence="5" id="KW-1185">Reference proteome</keyword>
<dbReference type="InterPro" id="IPR002767">
    <property type="entry name" value="Thiamine_BP"/>
</dbReference>
<protein>
    <submittedName>
        <fullName evidence="4">MTH1187 family thiamine-binding protein</fullName>
    </submittedName>
</protein>
<accession>A0A5C4S3X7</accession>
<dbReference type="PANTHER" id="PTHR33777">
    <property type="entry name" value="UPF0045 PROTEIN ECM15"/>
    <property type="match status" value="1"/>
</dbReference>
<dbReference type="InterPro" id="IPR051614">
    <property type="entry name" value="UPF0045_domain"/>
</dbReference>
<dbReference type="SUPFAM" id="SSF89957">
    <property type="entry name" value="MTH1187/YkoF-like"/>
    <property type="match status" value="1"/>
</dbReference>
<dbReference type="Gene3D" id="3.30.70.930">
    <property type="match status" value="1"/>
</dbReference>
<sequence length="101" mass="11189">MALMDISVIPLDGKGRGYSAAIAELEKLIDATGLESRLYDMGTLVYGPAPRLFELAGELHEYFFSKGHLRVYTVMKVDDRRDRDVSPGEKAASVRKRLADG</sequence>
<evidence type="ECO:0000313" key="5">
    <source>
        <dbReference type="Proteomes" id="UP000309544"/>
    </source>
</evidence>
<comment type="caution">
    <text evidence="4">The sequence shown here is derived from an EMBL/GenBank/DDBJ whole genome shotgun (WGS) entry which is preliminary data.</text>
</comment>
<name>A0A5C4S3X7_PROVB</name>
<evidence type="ECO:0000259" key="3">
    <source>
        <dbReference type="Pfam" id="PF01910"/>
    </source>
</evidence>
<dbReference type="Pfam" id="PF01910">
    <property type="entry name" value="Thiamine_BP"/>
    <property type="match status" value="1"/>
</dbReference>
<reference evidence="4 5" key="1">
    <citation type="submission" date="2019-05" db="EMBL/GenBank/DDBJ databases">
        <title>Draft Whole-Genome sequence of the green sulfur bacterium Prosthecochloris vibrioformis DSM 260.</title>
        <authorList>
            <person name="Meyer T.E."/>
            <person name="Kyndt J.A."/>
        </authorList>
    </citation>
    <scope>NUCLEOTIDE SEQUENCE [LARGE SCALE GENOMIC DNA]</scope>
    <source>
        <strain evidence="4 5">DSM 260</strain>
    </source>
</reference>
<dbReference type="PANTHER" id="PTHR33777:SF1">
    <property type="entry name" value="UPF0045 PROTEIN ECM15"/>
    <property type="match status" value="1"/>
</dbReference>
<dbReference type="EMBL" id="VDCI01000001">
    <property type="protein sequence ID" value="TNJ37817.1"/>
    <property type="molecule type" value="Genomic_DNA"/>
</dbReference>
<evidence type="ECO:0000256" key="1">
    <source>
        <dbReference type="ARBA" id="ARBA00010272"/>
    </source>
</evidence>
<dbReference type="Proteomes" id="UP000309544">
    <property type="component" value="Unassembled WGS sequence"/>
</dbReference>
<dbReference type="AlphaFoldDB" id="A0A5C4S3X7"/>
<dbReference type="InterPro" id="IPR029756">
    <property type="entry name" value="MTH1187/YkoF-like"/>
</dbReference>
<feature type="domain" description="Thiamine-binding protein" evidence="3">
    <location>
        <begin position="4"/>
        <end position="95"/>
    </location>
</feature>
<dbReference type="RefSeq" id="WP_068867951.1">
    <property type="nucleotide sequence ID" value="NZ_VDCI01000001.1"/>
</dbReference>
<evidence type="ECO:0000256" key="2">
    <source>
        <dbReference type="SAM" id="MobiDB-lite"/>
    </source>
</evidence>
<dbReference type="NCBIfam" id="TIGR00106">
    <property type="entry name" value="MTH1187 family thiamine-binding protein"/>
    <property type="match status" value="1"/>
</dbReference>
<gene>
    <name evidence="4" type="ORF">FGF68_01170</name>
</gene>
<proteinExistence type="inferred from homology"/>
<organism evidence="4 5">
    <name type="scientific">Prosthecochloris vibrioformis</name>
    <name type="common">Chlorobium vibrioforme</name>
    <dbReference type="NCBI Taxonomy" id="1098"/>
    <lineage>
        <taxon>Bacteria</taxon>
        <taxon>Pseudomonadati</taxon>
        <taxon>Chlorobiota</taxon>
        <taxon>Chlorobiia</taxon>
        <taxon>Chlorobiales</taxon>
        <taxon>Chlorobiaceae</taxon>
        <taxon>Prosthecochloris</taxon>
    </lineage>
</organism>